<proteinExistence type="predicted"/>
<evidence type="ECO:0000313" key="1">
    <source>
        <dbReference type="EMBL" id="KAH7354006.1"/>
    </source>
</evidence>
<dbReference type="AlphaFoldDB" id="A0A8K0X1A0"/>
<accession>A0A8K0X1A0</accession>
<evidence type="ECO:0000313" key="2">
    <source>
        <dbReference type="Proteomes" id="UP000813385"/>
    </source>
</evidence>
<sequence length="284" mass="31093">MTDRHLLSHADSRPLARPTAGRFVSWSMSAPVQRLGAFAIRPGVVARRPREPSLSGPHLSLRASLLSGPLLACSPSSSRTPSATYTHFPASRPLSRIRTRSSWPRKGCVARKQVLGASSDGWTGKGTSSRANVFVAPFAWRRHPADEGPPLDARHTNHGTGTQIAPRVRLHASPPCHLIHPSWHKGAEVVRRRRGPCFPPHRPCRTRCLTTGMLPCCSSDLLPERETGLRLSVELRSPQSFLEPASEQYRYYAGGHVARQSVVQYCSCLDTILGFCLANSSCNG</sequence>
<comment type="caution">
    <text evidence="1">The sequence shown here is derived from an EMBL/GenBank/DDBJ whole genome shotgun (WGS) entry which is preliminary data.</text>
</comment>
<dbReference type="EMBL" id="JAGPXD010000005">
    <property type="protein sequence ID" value="KAH7354006.1"/>
    <property type="molecule type" value="Genomic_DNA"/>
</dbReference>
<dbReference type="Proteomes" id="UP000813385">
    <property type="component" value="Unassembled WGS sequence"/>
</dbReference>
<organism evidence="1 2">
    <name type="scientific">Plectosphaerella cucumerina</name>
    <dbReference type="NCBI Taxonomy" id="40658"/>
    <lineage>
        <taxon>Eukaryota</taxon>
        <taxon>Fungi</taxon>
        <taxon>Dikarya</taxon>
        <taxon>Ascomycota</taxon>
        <taxon>Pezizomycotina</taxon>
        <taxon>Sordariomycetes</taxon>
        <taxon>Hypocreomycetidae</taxon>
        <taxon>Glomerellales</taxon>
        <taxon>Plectosphaerellaceae</taxon>
        <taxon>Plectosphaerella</taxon>
    </lineage>
</organism>
<keyword evidence="2" id="KW-1185">Reference proteome</keyword>
<protein>
    <submittedName>
        <fullName evidence="1">Uncharacterized protein</fullName>
    </submittedName>
</protein>
<reference evidence="1" key="1">
    <citation type="journal article" date="2021" name="Nat. Commun.">
        <title>Genetic determinants of endophytism in the Arabidopsis root mycobiome.</title>
        <authorList>
            <person name="Mesny F."/>
            <person name="Miyauchi S."/>
            <person name="Thiergart T."/>
            <person name="Pickel B."/>
            <person name="Atanasova L."/>
            <person name="Karlsson M."/>
            <person name="Huettel B."/>
            <person name="Barry K.W."/>
            <person name="Haridas S."/>
            <person name="Chen C."/>
            <person name="Bauer D."/>
            <person name="Andreopoulos W."/>
            <person name="Pangilinan J."/>
            <person name="LaButti K."/>
            <person name="Riley R."/>
            <person name="Lipzen A."/>
            <person name="Clum A."/>
            <person name="Drula E."/>
            <person name="Henrissat B."/>
            <person name="Kohler A."/>
            <person name="Grigoriev I.V."/>
            <person name="Martin F.M."/>
            <person name="Hacquard S."/>
        </authorList>
    </citation>
    <scope>NUCLEOTIDE SEQUENCE</scope>
    <source>
        <strain evidence="1">MPI-CAGE-AT-0016</strain>
    </source>
</reference>
<gene>
    <name evidence="1" type="ORF">B0T11DRAFT_122696</name>
</gene>
<name>A0A8K0X1A0_9PEZI</name>